<evidence type="ECO:0000313" key="1">
    <source>
        <dbReference type="EMBL" id="CBW25793.1"/>
    </source>
</evidence>
<proteinExistence type="predicted"/>
<dbReference type="STRING" id="862908.BMS_0902"/>
<name>E1WX92_HALMS</name>
<accession>E1WX92</accession>
<evidence type="ECO:0000313" key="2">
    <source>
        <dbReference type="Proteomes" id="UP000008963"/>
    </source>
</evidence>
<gene>
    <name evidence="1" type="ordered locus">BMS_0902</name>
</gene>
<reference evidence="2" key="1">
    <citation type="journal article" date="2013" name="ISME J.">
        <title>A small predatory core genome in the divergent marine Bacteriovorax marinus SJ and the terrestrial Bdellovibrio bacteriovorus.</title>
        <authorList>
            <person name="Crossman L.C."/>
            <person name="Chen H."/>
            <person name="Cerdeno-Tarraga A.M."/>
            <person name="Brooks K."/>
            <person name="Quail M.A."/>
            <person name="Pineiro S.A."/>
            <person name="Hobley L."/>
            <person name="Sockett R.E."/>
            <person name="Bentley S.D."/>
            <person name="Parkhill J."/>
            <person name="Williams H.N."/>
            <person name="Stine O.C."/>
        </authorList>
    </citation>
    <scope>NUCLEOTIDE SEQUENCE [LARGE SCALE GENOMIC DNA]</scope>
    <source>
        <strain evidence="2">ATCC BAA-682 / DSM 15412 / SJ</strain>
    </source>
</reference>
<dbReference type="KEGG" id="bmx:BMS_0902"/>
<dbReference type="EMBL" id="FQ312005">
    <property type="protein sequence ID" value="CBW25793.1"/>
    <property type="molecule type" value="Genomic_DNA"/>
</dbReference>
<dbReference type="HOGENOM" id="CLU_2879655_0_0_7"/>
<dbReference type="PATRIC" id="fig|862908.3.peg.860"/>
<dbReference type="RefSeq" id="WP_014243578.1">
    <property type="nucleotide sequence ID" value="NC_016620.1"/>
</dbReference>
<organism evidence="1 2">
    <name type="scientific">Halobacteriovorax marinus (strain ATCC BAA-682 / DSM 15412 / SJ)</name>
    <name type="common">Bacteriovorax marinus</name>
    <dbReference type="NCBI Taxonomy" id="862908"/>
    <lineage>
        <taxon>Bacteria</taxon>
        <taxon>Pseudomonadati</taxon>
        <taxon>Bdellovibrionota</taxon>
        <taxon>Bacteriovoracia</taxon>
        <taxon>Bacteriovoracales</taxon>
        <taxon>Halobacteriovoraceae</taxon>
        <taxon>Halobacteriovorax</taxon>
    </lineage>
</organism>
<protein>
    <submittedName>
        <fullName evidence="1">Uncharacterized protein</fullName>
    </submittedName>
</protein>
<sequence>MSILLNEGSERFIEYGNEKLTREFLKERITELRTCLSEEDGCDLLLTKKNLELNNRLFESCFS</sequence>
<keyword evidence="2" id="KW-1185">Reference proteome</keyword>
<dbReference type="Proteomes" id="UP000008963">
    <property type="component" value="Chromosome"/>
</dbReference>
<dbReference type="AlphaFoldDB" id="E1WX92"/>